<evidence type="ECO:0000259" key="8">
    <source>
        <dbReference type="PROSITE" id="PS50011"/>
    </source>
</evidence>
<dbReference type="GO" id="GO:0004709">
    <property type="term" value="F:MAP kinase kinase kinase activity"/>
    <property type="evidence" value="ECO:0007669"/>
    <property type="project" value="UniProtKB-ARBA"/>
</dbReference>
<dbReference type="InterPro" id="IPR000719">
    <property type="entry name" value="Prot_kinase_dom"/>
</dbReference>
<dbReference type="FunFam" id="1.10.510.10:FF:000182">
    <property type="entry name" value="MAP kinase kinase kinase mkh1"/>
    <property type="match status" value="1"/>
</dbReference>
<proteinExistence type="inferred from homology"/>
<feature type="compositionally biased region" description="Polar residues" evidence="7">
    <location>
        <begin position="509"/>
        <end position="524"/>
    </location>
</feature>
<protein>
    <recommendedName>
        <fullName evidence="8">Protein kinase domain-containing protein</fullName>
    </recommendedName>
</protein>
<evidence type="ECO:0000256" key="7">
    <source>
        <dbReference type="SAM" id="MobiDB-lite"/>
    </source>
</evidence>
<evidence type="ECO:0000313" key="9">
    <source>
        <dbReference type="EMBL" id="PPQ62849.1"/>
    </source>
</evidence>
<dbReference type="InterPro" id="IPR017441">
    <property type="entry name" value="Protein_kinase_ATP_BS"/>
</dbReference>
<dbReference type="SUPFAM" id="SSF56112">
    <property type="entry name" value="Protein kinase-like (PK-like)"/>
    <property type="match status" value="1"/>
</dbReference>
<dbReference type="Proteomes" id="UP000284842">
    <property type="component" value="Unassembled WGS sequence"/>
</dbReference>
<dbReference type="GO" id="GO:0005524">
    <property type="term" value="F:ATP binding"/>
    <property type="evidence" value="ECO:0007669"/>
    <property type="project" value="UniProtKB-UniRule"/>
</dbReference>
<feature type="region of interest" description="Disordered" evidence="7">
    <location>
        <begin position="1"/>
        <end position="90"/>
    </location>
</feature>
<dbReference type="Gene3D" id="1.10.510.10">
    <property type="entry name" value="Transferase(Phosphotransferase) domain 1"/>
    <property type="match status" value="1"/>
</dbReference>
<dbReference type="GO" id="GO:0000196">
    <property type="term" value="P:cell integrity MAPK cascade"/>
    <property type="evidence" value="ECO:0007669"/>
    <property type="project" value="UniProtKB-ARBA"/>
</dbReference>
<feature type="compositionally biased region" description="Low complexity" evidence="7">
    <location>
        <begin position="54"/>
        <end position="66"/>
    </location>
</feature>
<evidence type="ECO:0000256" key="1">
    <source>
        <dbReference type="ARBA" id="ARBA00006529"/>
    </source>
</evidence>
<comment type="similarity">
    <text evidence="1">Belongs to the protein kinase superfamily. STE Ser/Thr protein kinase family. MAP kinase kinase kinase subfamily.</text>
</comment>
<dbReference type="AlphaFoldDB" id="A0A409VAJ7"/>
<feature type="compositionally biased region" description="Polar residues" evidence="7">
    <location>
        <begin position="596"/>
        <end position="623"/>
    </location>
</feature>
<dbReference type="SMART" id="SM00220">
    <property type="entry name" value="S_TKc"/>
    <property type="match status" value="1"/>
</dbReference>
<dbReference type="InterPro" id="IPR050538">
    <property type="entry name" value="MAP_kinase_kinase_kinase"/>
</dbReference>
<dbReference type="PROSITE" id="PS00107">
    <property type="entry name" value="PROTEIN_KINASE_ATP"/>
    <property type="match status" value="1"/>
</dbReference>
<dbReference type="EMBL" id="NHTK01006137">
    <property type="protein sequence ID" value="PPQ62849.1"/>
    <property type="molecule type" value="Genomic_DNA"/>
</dbReference>
<keyword evidence="3 6" id="KW-0547">Nucleotide-binding</keyword>
<evidence type="ECO:0000256" key="5">
    <source>
        <dbReference type="ARBA" id="ARBA00022840"/>
    </source>
</evidence>
<keyword evidence="2" id="KW-0808">Transferase</keyword>
<sequence>MDSLDGETPNSSNKRHTNRQSNRSSTQQPHSTSRSVDAYIRYGQQGILSRTPPASNVASSRLSSSSRIRESSAVPIQNRSRSYERKSTTHNLRSTTMKWMKGSLIGKGSYGKVYIAFNATTGETMAVKQVEQPQTPSDHMKEPIKKMVQALKEENQTLKRLNHPNIVLYLGYEENPDTVNIFLEYVPGGTIHSCLEKHGIFHEEVTKSFATQVLDGLRYLHSKGIIHRDLKSENVLVEPHGVCKISDFGISKNILENERRRAFTLMKGTIYWMSPEVIEDSDRKGYTEKVDIWSLGCMMHEMWTASRPWANEVLAKVFEQLLDKRAPPLSNDIVLSPLARDFMNLCFQPDPNHRPGASILLAHPYLELSPQWSFPGMNHMGSRKQRDINANDQLRQKSSMSGSAVDPASEEHIQIISQTLKVGDLRISERTVTSAHPLPSNVTPEHQQPPPRGQSPPIVFIEPPPPRKRSISEDPMDDLLALNRISSLTPDYSSTQPTKPPRKLMIYNPDTNDTSSRGVDTKSASPFVYQPPPLPEKTPYSQHLAPASKASGFLNAAKTFYSGLSSSGGGPSSNHVPDTQEREKRPNLAKLRFAQPNPQSTVSPMQTSYSTDTGTASSTNSSMWKRPPVGLTKGKAPERVSTPGLPSNDREQRNSSGDHIAGMSDERPDVVEVYQHMGTLFPGHDLDKLVESPIDPQHGPNAESIVGRRYTMKSIRTIAHEQAERSRKGKSIRRSYYPQSPIWDAPLEEIK</sequence>
<dbReference type="PANTHER" id="PTHR48016">
    <property type="entry name" value="MAP KINASE KINASE KINASE SSK2-RELATED-RELATED"/>
    <property type="match status" value="1"/>
</dbReference>
<dbReference type="FunFam" id="3.30.200.20:FF:000387">
    <property type="entry name" value="Serine/threonine-protein kinase STE11"/>
    <property type="match status" value="1"/>
</dbReference>
<name>A0A409VAJ7_9AGAR</name>
<dbReference type="InParanoid" id="A0A409VAJ7"/>
<keyword evidence="5 6" id="KW-0067">ATP-binding</keyword>
<dbReference type="InterPro" id="IPR008271">
    <property type="entry name" value="Ser/Thr_kinase_AS"/>
</dbReference>
<dbReference type="Pfam" id="PF00069">
    <property type="entry name" value="Pkinase"/>
    <property type="match status" value="1"/>
</dbReference>
<dbReference type="OrthoDB" id="266718at2759"/>
<feature type="binding site" evidence="6">
    <location>
        <position position="128"/>
    </location>
    <ligand>
        <name>ATP</name>
        <dbReference type="ChEBI" id="CHEBI:30616"/>
    </ligand>
</feature>
<dbReference type="PROSITE" id="PS50011">
    <property type="entry name" value="PROTEIN_KINASE_DOM"/>
    <property type="match status" value="1"/>
</dbReference>
<evidence type="ECO:0000256" key="3">
    <source>
        <dbReference type="ARBA" id="ARBA00022741"/>
    </source>
</evidence>
<accession>A0A409VAJ7</accession>
<feature type="region of interest" description="Disordered" evidence="7">
    <location>
        <begin position="563"/>
        <end position="666"/>
    </location>
</feature>
<feature type="region of interest" description="Disordered" evidence="7">
    <location>
        <begin position="433"/>
        <end position="542"/>
    </location>
</feature>
<organism evidence="9 10">
    <name type="scientific">Panaeolus cyanescens</name>
    <dbReference type="NCBI Taxonomy" id="181874"/>
    <lineage>
        <taxon>Eukaryota</taxon>
        <taxon>Fungi</taxon>
        <taxon>Dikarya</taxon>
        <taxon>Basidiomycota</taxon>
        <taxon>Agaricomycotina</taxon>
        <taxon>Agaricomycetes</taxon>
        <taxon>Agaricomycetidae</taxon>
        <taxon>Agaricales</taxon>
        <taxon>Agaricineae</taxon>
        <taxon>Galeropsidaceae</taxon>
        <taxon>Panaeolus</taxon>
    </lineage>
</organism>
<dbReference type="PROSITE" id="PS00108">
    <property type="entry name" value="PROTEIN_KINASE_ST"/>
    <property type="match status" value="1"/>
</dbReference>
<evidence type="ECO:0000313" key="10">
    <source>
        <dbReference type="Proteomes" id="UP000284842"/>
    </source>
</evidence>
<comment type="caution">
    <text evidence="9">The sequence shown here is derived from an EMBL/GenBank/DDBJ whole genome shotgun (WGS) entry which is preliminary data.</text>
</comment>
<feature type="compositionally biased region" description="Polar residues" evidence="7">
    <location>
        <begin position="484"/>
        <end position="497"/>
    </location>
</feature>
<feature type="domain" description="Protein kinase" evidence="8">
    <location>
        <begin position="99"/>
        <end position="366"/>
    </location>
</feature>
<evidence type="ECO:0000256" key="2">
    <source>
        <dbReference type="ARBA" id="ARBA00022679"/>
    </source>
</evidence>
<feature type="compositionally biased region" description="Polar residues" evidence="7">
    <location>
        <begin position="433"/>
        <end position="446"/>
    </location>
</feature>
<dbReference type="InterPro" id="IPR011009">
    <property type="entry name" value="Kinase-like_dom_sf"/>
</dbReference>
<evidence type="ECO:0000256" key="4">
    <source>
        <dbReference type="ARBA" id="ARBA00022777"/>
    </source>
</evidence>
<feature type="compositionally biased region" description="Polar residues" evidence="7">
    <location>
        <begin position="19"/>
        <end position="35"/>
    </location>
</feature>
<dbReference type="STRING" id="181874.A0A409VAJ7"/>
<keyword evidence="10" id="KW-1185">Reference proteome</keyword>
<dbReference type="PANTHER" id="PTHR48016:SF48">
    <property type="entry name" value="SERINE_THREONINE-PROTEIN KINASE BCK1_SLK1_SSP31"/>
    <property type="match status" value="1"/>
</dbReference>
<evidence type="ECO:0000256" key="6">
    <source>
        <dbReference type="PROSITE-ProRule" id="PRU10141"/>
    </source>
</evidence>
<reference evidence="9 10" key="1">
    <citation type="journal article" date="2018" name="Evol. Lett.">
        <title>Horizontal gene cluster transfer increased hallucinogenic mushroom diversity.</title>
        <authorList>
            <person name="Reynolds H.T."/>
            <person name="Vijayakumar V."/>
            <person name="Gluck-Thaler E."/>
            <person name="Korotkin H.B."/>
            <person name="Matheny P.B."/>
            <person name="Slot J.C."/>
        </authorList>
    </citation>
    <scope>NUCLEOTIDE SEQUENCE [LARGE SCALE GENOMIC DNA]</scope>
    <source>
        <strain evidence="9 10">2629</strain>
    </source>
</reference>
<keyword evidence="4" id="KW-0418">Kinase</keyword>
<gene>
    <name evidence="9" type="ORF">CVT24_000543</name>
</gene>